<keyword evidence="2" id="KW-1185">Reference proteome</keyword>
<evidence type="ECO:0008006" key="3">
    <source>
        <dbReference type="Google" id="ProtNLM"/>
    </source>
</evidence>
<gene>
    <name evidence="1" type="ORF">RIF29_24373</name>
</gene>
<dbReference type="EMBL" id="JAYWIO010000005">
    <property type="protein sequence ID" value="KAK7258786.1"/>
    <property type="molecule type" value="Genomic_DNA"/>
</dbReference>
<evidence type="ECO:0000313" key="1">
    <source>
        <dbReference type="EMBL" id="KAK7258786.1"/>
    </source>
</evidence>
<organism evidence="1 2">
    <name type="scientific">Crotalaria pallida</name>
    <name type="common">Smooth rattlebox</name>
    <name type="synonym">Crotalaria striata</name>
    <dbReference type="NCBI Taxonomy" id="3830"/>
    <lineage>
        <taxon>Eukaryota</taxon>
        <taxon>Viridiplantae</taxon>
        <taxon>Streptophyta</taxon>
        <taxon>Embryophyta</taxon>
        <taxon>Tracheophyta</taxon>
        <taxon>Spermatophyta</taxon>
        <taxon>Magnoliopsida</taxon>
        <taxon>eudicotyledons</taxon>
        <taxon>Gunneridae</taxon>
        <taxon>Pentapetalae</taxon>
        <taxon>rosids</taxon>
        <taxon>fabids</taxon>
        <taxon>Fabales</taxon>
        <taxon>Fabaceae</taxon>
        <taxon>Papilionoideae</taxon>
        <taxon>50 kb inversion clade</taxon>
        <taxon>genistoids sensu lato</taxon>
        <taxon>core genistoids</taxon>
        <taxon>Crotalarieae</taxon>
        <taxon>Crotalaria</taxon>
    </lineage>
</organism>
<protein>
    <recommendedName>
        <fullName evidence="3">Peptidase M41 domain-containing protein</fullName>
    </recommendedName>
</protein>
<dbReference type="PANTHER" id="PTHR33471">
    <property type="entry name" value="ATP-DEPENDENT ZINC METALLOPROTEASE-RELATED"/>
    <property type="match status" value="1"/>
</dbReference>
<comment type="caution">
    <text evidence="1">The sequence shown here is derived from an EMBL/GenBank/DDBJ whole genome shotgun (WGS) entry which is preliminary data.</text>
</comment>
<name>A0AAN9EKF0_CROPI</name>
<sequence>MGHTFSQKYHNRVIQHEAGHFLVADLVGVLPKRYVVSSLDALKKEGSLNLQAGTSFVDFEFLEEFAYQVSIIFSTFNVKQVNAGKVSETVSVFN</sequence>
<dbReference type="PANTHER" id="PTHR33471:SF1">
    <property type="entry name" value="OS01G0382700 PROTEIN"/>
    <property type="match status" value="1"/>
</dbReference>
<evidence type="ECO:0000313" key="2">
    <source>
        <dbReference type="Proteomes" id="UP001372338"/>
    </source>
</evidence>
<accession>A0AAN9EKF0</accession>
<dbReference type="AlphaFoldDB" id="A0AAN9EKF0"/>
<dbReference type="Proteomes" id="UP001372338">
    <property type="component" value="Unassembled WGS sequence"/>
</dbReference>
<reference evidence="1 2" key="1">
    <citation type="submission" date="2024-01" db="EMBL/GenBank/DDBJ databases">
        <title>The genomes of 5 underutilized Papilionoideae crops provide insights into root nodulation and disease resistanc.</title>
        <authorList>
            <person name="Yuan L."/>
        </authorList>
    </citation>
    <scope>NUCLEOTIDE SEQUENCE [LARGE SCALE GENOMIC DNA]</scope>
    <source>
        <strain evidence="1">ZHUSHIDOU_FW_LH</strain>
        <tissue evidence="1">Leaf</tissue>
    </source>
</reference>
<proteinExistence type="predicted"/>